<reference evidence="2 3" key="1">
    <citation type="submission" date="2024-06" db="EMBL/GenBank/DDBJ databases">
        <title>Brevundimonas sp. C11.</title>
        <authorList>
            <person name="Maltman C."/>
        </authorList>
    </citation>
    <scope>NUCLEOTIDE SEQUENCE [LARGE SCALE GENOMIC DNA]</scope>
    <source>
        <strain evidence="2 3">C11</strain>
    </source>
</reference>
<dbReference type="Proteomes" id="UP001445732">
    <property type="component" value="Unassembled WGS sequence"/>
</dbReference>
<evidence type="ECO:0000313" key="3">
    <source>
        <dbReference type="Proteomes" id="UP001445732"/>
    </source>
</evidence>
<feature type="region of interest" description="Disordered" evidence="1">
    <location>
        <begin position="1"/>
        <end position="55"/>
    </location>
</feature>
<accession>A0ABV1NN29</accession>
<dbReference type="RefSeq" id="WP_349684202.1">
    <property type="nucleotide sequence ID" value="NZ_JBEGDD010000005.1"/>
</dbReference>
<proteinExistence type="predicted"/>
<gene>
    <name evidence="2" type="ORF">ABN401_07420</name>
</gene>
<name>A0ABV1NN29_9CAUL</name>
<evidence type="ECO:0000256" key="1">
    <source>
        <dbReference type="SAM" id="MobiDB-lite"/>
    </source>
</evidence>
<keyword evidence="3" id="KW-1185">Reference proteome</keyword>
<feature type="compositionally biased region" description="Basic and acidic residues" evidence="1">
    <location>
        <begin position="10"/>
        <end position="23"/>
    </location>
</feature>
<sequence>MARKPNYSFERMERDKADAEKAARKAAAKLAKKEAKARGEDVDHPDWQPPEDETA</sequence>
<organism evidence="2 3">
    <name type="scientific">Brevundimonas aurifodinae</name>
    <dbReference type="NCBI Taxonomy" id="1508312"/>
    <lineage>
        <taxon>Bacteria</taxon>
        <taxon>Pseudomonadati</taxon>
        <taxon>Pseudomonadota</taxon>
        <taxon>Alphaproteobacteria</taxon>
        <taxon>Caulobacterales</taxon>
        <taxon>Caulobacteraceae</taxon>
        <taxon>Brevundimonas</taxon>
    </lineage>
</organism>
<feature type="compositionally biased region" description="Basic and acidic residues" evidence="1">
    <location>
        <begin position="31"/>
        <end position="46"/>
    </location>
</feature>
<evidence type="ECO:0000313" key="2">
    <source>
        <dbReference type="EMBL" id="MEQ7155038.1"/>
    </source>
</evidence>
<dbReference type="EMBL" id="JBEGDD010000005">
    <property type="protein sequence ID" value="MEQ7155038.1"/>
    <property type="molecule type" value="Genomic_DNA"/>
</dbReference>
<comment type="caution">
    <text evidence="2">The sequence shown here is derived from an EMBL/GenBank/DDBJ whole genome shotgun (WGS) entry which is preliminary data.</text>
</comment>
<protein>
    <submittedName>
        <fullName evidence="2">Uncharacterized protein</fullName>
    </submittedName>
</protein>